<accession>A0ABR9JTK8</accession>
<feature type="transmembrane region" description="Helical" evidence="8">
    <location>
        <begin position="31"/>
        <end position="54"/>
    </location>
</feature>
<feature type="region of interest" description="Disordered" evidence="7">
    <location>
        <begin position="103"/>
        <end position="163"/>
    </location>
</feature>
<sequence>MTGPTLVLTAAVAVLFATGFHLMLQRSLVRIVVGFMLLGHGANLALLLAGGPAGSPPLLGDGNDEEMADPLPQAMALTAIVITFGVTAFLLALAYRSRLLTGEDEVQDDVEDRRICAEENPDPDTWTGDPVEGDPVGGGGEPDRRDERPGEPPRGGRPDGDGG</sequence>
<evidence type="ECO:0000313" key="9">
    <source>
        <dbReference type="EMBL" id="MBE1533892.1"/>
    </source>
</evidence>
<keyword evidence="6 8" id="KW-0472">Membrane</keyword>
<evidence type="ECO:0000256" key="6">
    <source>
        <dbReference type="ARBA" id="ARBA00023136"/>
    </source>
</evidence>
<evidence type="ECO:0000256" key="5">
    <source>
        <dbReference type="ARBA" id="ARBA00022989"/>
    </source>
</evidence>
<dbReference type="PANTHER" id="PTHR34583">
    <property type="entry name" value="ANTIPORTER SUBUNIT MNHC2-RELATED"/>
    <property type="match status" value="1"/>
</dbReference>
<evidence type="ECO:0000256" key="8">
    <source>
        <dbReference type="SAM" id="Phobius"/>
    </source>
</evidence>
<keyword evidence="10" id="KW-1185">Reference proteome</keyword>
<organism evidence="9 10">
    <name type="scientific">Actinomadura algeriensis</name>
    <dbReference type="NCBI Taxonomy" id="1679523"/>
    <lineage>
        <taxon>Bacteria</taxon>
        <taxon>Bacillati</taxon>
        <taxon>Actinomycetota</taxon>
        <taxon>Actinomycetes</taxon>
        <taxon>Streptosporangiales</taxon>
        <taxon>Thermomonosporaceae</taxon>
        <taxon>Actinomadura</taxon>
    </lineage>
</organism>
<dbReference type="InterPro" id="IPR050601">
    <property type="entry name" value="CPA3_antiporter_subunitC"/>
</dbReference>
<proteinExistence type="inferred from homology"/>
<dbReference type="EMBL" id="JADBDZ010000001">
    <property type="protein sequence ID" value="MBE1533892.1"/>
    <property type="molecule type" value="Genomic_DNA"/>
</dbReference>
<evidence type="ECO:0000256" key="2">
    <source>
        <dbReference type="ARBA" id="ARBA00010388"/>
    </source>
</evidence>
<evidence type="ECO:0000256" key="7">
    <source>
        <dbReference type="SAM" id="MobiDB-lite"/>
    </source>
</evidence>
<comment type="subcellular location">
    <subcellularLocation>
        <location evidence="1">Cell membrane</location>
        <topology evidence="1">Multi-pass membrane protein</topology>
    </subcellularLocation>
</comment>
<feature type="transmembrane region" description="Helical" evidence="8">
    <location>
        <begin position="6"/>
        <end position="24"/>
    </location>
</feature>
<keyword evidence="4 8" id="KW-0812">Transmembrane</keyword>
<evidence type="ECO:0000256" key="1">
    <source>
        <dbReference type="ARBA" id="ARBA00004651"/>
    </source>
</evidence>
<keyword evidence="5 8" id="KW-1133">Transmembrane helix</keyword>
<gene>
    <name evidence="9" type="ORF">H4W34_003725</name>
</gene>
<reference evidence="9 10" key="1">
    <citation type="submission" date="2020-10" db="EMBL/GenBank/DDBJ databases">
        <title>Sequencing the genomes of 1000 actinobacteria strains.</title>
        <authorList>
            <person name="Klenk H.-P."/>
        </authorList>
    </citation>
    <scope>NUCLEOTIDE SEQUENCE [LARGE SCALE GENOMIC DNA]</scope>
    <source>
        <strain evidence="9 10">DSM 46744</strain>
    </source>
</reference>
<comment type="similarity">
    <text evidence="2">Belongs to the CPA3 antiporters (TC 2.A.63) subunit C family.</text>
</comment>
<evidence type="ECO:0000313" key="10">
    <source>
        <dbReference type="Proteomes" id="UP000627838"/>
    </source>
</evidence>
<dbReference type="NCBIfam" id="NF005929">
    <property type="entry name" value="PRK07946.1"/>
    <property type="match status" value="1"/>
</dbReference>
<name>A0ABR9JTK8_9ACTN</name>
<dbReference type="InterPro" id="IPR039428">
    <property type="entry name" value="NUOK/Mnh_C1-like"/>
</dbReference>
<feature type="transmembrane region" description="Helical" evidence="8">
    <location>
        <begin position="74"/>
        <end position="95"/>
    </location>
</feature>
<dbReference type="Proteomes" id="UP000627838">
    <property type="component" value="Unassembled WGS sequence"/>
</dbReference>
<evidence type="ECO:0000256" key="3">
    <source>
        <dbReference type="ARBA" id="ARBA00022475"/>
    </source>
</evidence>
<dbReference type="PANTHER" id="PTHR34583:SF2">
    <property type="entry name" value="ANTIPORTER SUBUNIT MNHC2-RELATED"/>
    <property type="match status" value="1"/>
</dbReference>
<evidence type="ECO:0000256" key="4">
    <source>
        <dbReference type="ARBA" id="ARBA00022692"/>
    </source>
</evidence>
<dbReference type="RefSeq" id="WP_192760357.1">
    <property type="nucleotide sequence ID" value="NZ_JADBDZ010000001.1"/>
</dbReference>
<feature type="compositionally biased region" description="Basic and acidic residues" evidence="7">
    <location>
        <begin position="141"/>
        <end position="163"/>
    </location>
</feature>
<dbReference type="Gene3D" id="1.10.287.3510">
    <property type="match status" value="1"/>
</dbReference>
<protein>
    <submittedName>
        <fullName evidence="9">Multicomponent Na+:H+ antiporter subunit C</fullName>
    </submittedName>
</protein>
<dbReference type="Pfam" id="PF00420">
    <property type="entry name" value="Oxidored_q2"/>
    <property type="match status" value="1"/>
</dbReference>
<comment type="caution">
    <text evidence="9">The sequence shown here is derived from an EMBL/GenBank/DDBJ whole genome shotgun (WGS) entry which is preliminary data.</text>
</comment>
<keyword evidence="3" id="KW-1003">Cell membrane</keyword>